<dbReference type="PANTHER" id="PTHR43712">
    <property type="entry name" value="PUTATIVE (AFU_ORTHOLOGUE AFUA_4G14580)-RELATED"/>
    <property type="match status" value="1"/>
</dbReference>
<protein>
    <submittedName>
        <fullName evidence="6">Methyltransferase</fullName>
    </submittedName>
</protein>
<keyword evidence="1 6" id="KW-0489">Methyltransferase</keyword>
<dbReference type="InterPro" id="IPR001077">
    <property type="entry name" value="COMT_C"/>
</dbReference>
<gene>
    <name evidence="6" type="ORF">GCM10010246_38980</name>
</gene>
<dbReference type="RefSeq" id="WP_346175696.1">
    <property type="nucleotide sequence ID" value="NZ_BAAASD010000015.1"/>
</dbReference>
<dbReference type="InterPro" id="IPR016461">
    <property type="entry name" value="COMT-like"/>
</dbReference>
<evidence type="ECO:0000256" key="3">
    <source>
        <dbReference type="ARBA" id="ARBA00022691"/>
    </source>
</evidence>
<dbReference type="Pfam" id="PF00891">
    <property type="entry name" value="Methyltransf_2"/>
    <property type="match status" value="1"/>
</dbReference>
<dbReference type="Gene3D" id="1.10.10.10">
    <property type="entry name" value="Winged helix-like DNA-binding domain superfamily/Winged helix DNA-binding domain"/>
    <property type="match status" value="1"/>
</dbReference>
<name>A0ABN3GBK5_9ACTN</name>
<dbReference type="InterPro" id="IPR029063">
    <property type="entry name" value="SAM-dependent_MTases_sf"/>
</dbReference>
<dbReference type="PANTHER" id="PTHR43712:SF2">
    <property type="entry name" value="O-METHYLTRANSFERASE CICE"/>
    <property type="match status" value="1"/>
</dbReference>
<dbReference type="PIRSF" id="PIRSF005739">
    <property type="entry name" value="O-mtase"/>
    <property type="match status" value="1"/>
</dbReference>
<reference evidence="6 7" key="1">
    <citation type="journal article" date="2019" name="Int. J. Syst. Evol. Microbiol.">
        <title>The Global Catalogue of Microorganisms (GCM) 10K type strain sequencing project: providing services to taxonomists for standard genome sequencing and annotation.</title>
        <authorList>
            <consortium name="The Broad Institute Genomics Platform"/>
            <consortium name="The Broad Institute Genome Sequencing Center for Infectious Disease"/>
            <person name="Wu L."/>
            <person name="Ma J."/>
        </authorList>
    </citation>
    <scope>NUCLEOTIDE SEQUENCE [LARGE SCALE GENOMIC DNA]</scope>
    <source>
        <strain evidence="6 7">JCM 4316</strain>
    </source>
</reference>
<dbReference type="SUPFAM" id="SSF53335">
    <property type="entry name" value="S-adenosyl-L-methionine-dependent methyltransferases"/>
    <property type="match status" value="1"/>
</dbReference>
<feature type="domain" description="O-methyltransferase C-terminal" evidence="4">
    <location>
        <begin position="115"/>
        <end position="319"/>
    </location>
</feature>
<dbReference type="InterPro" id="IPR012967">
    <property type="entry name" value="COMT_dimerisation"/>
</dbReference>
<sequence length="338" mass="37334">MSALTPEAVLADYLALADDSCVAVLPHVLRITAELGIAEVLAADTMTVEDIATATDADTEALYRLLRALVSVGVLLEDPARSFRLTETGHRLRADAPDSVRESVLNADSQRAWLHGIETIRSGRSVFDSVHGGDFFGHKNSDGDADRAFLRRMRERTGRLYGQFSATPDWRQSDVVMDIGGGDGFMLERILREADHVKGILFDRPSVIDMVGNAEHIRSLGERCRLEKGDFFEALPSGADTHMLCSVLHDWTDSQVITILRNSRKALRDGGRLLIVEMLVPENHEWHPSRWSDIGMMVLTGGRERTAKEFTTLLGESGFTLSGVTPIPNSYFSVLEAQ</sequence>
<organism evidence="6 7">
    <name type="scientific">Streptomyces cuspidosporus</name>
    <dbReference type="NCBI Taxonomy" id="66882"/>
    <lineage>
        <taxon>Bacteria</taxon>
        <taxon>Bacillati</taxon>
        <taxon>Actinomycetota</taxon>
        <taxon>Actinomycetes</taxon>
        <taxon>Kitasatosporales</taxon>
        <taxon>Streptomycetaceae</taxon>
        <taxon>Streptomyces</taxon>
    </lineage>
</organism>
<keyword evidence="3" id="KW-0949">S-adenosyl-L-methionine</keyword>
<evidence type="ECO:0000259" key="5">
    <source>
        <dbReference type="Pfam" id="PF08100"/>
    </source>
</evidence>
<dbReference type="CDD" id="cd02440">
    <property type="entry name" value="AdoMet_MTases"/>
    <property type="match status" value="1"/>
</dbReference>
<dbReference type="InterPro" id="IPR036390">
    <property type="entry name" value="WH_DNA-bd_sf"/>
</dbReference>
<dbReference type="EMBL" id="BAAASD010000015">
    <property type="protein sequence ID" value="GAA2347981.1"/>
    <property type="molecule type" value="Genomic_DNA"/>
</dbReference>
<dbReference type="Gene3D" id="3.40.50.150">
    <property type="entry name" value="Vaccinia Virus protein VP39"/>
    <property type="match status" value="1"/>
</dbReference>
<dbReference type="GO" id="GO:0032259">
    <property type="term" value="P:methylation"/>
    <property type="evidence" value="ECO:0007669"/>
    <property type="project" value="UniProtKB-KW"/>
</dbReference>
<evidence type="ECO:0000313" key="7">
    <source>
        <dbReference type="Proteomes" id="UP001500253"/>
    </source>
</evidence>
<dbReference type="Pfam" id="PF08100">
    <property type="entry name" value="Dimerisation"/>
    <property type="match status" value="1"/>
</dbReference>
<keyword evidence="2" id="KW-0808">Transferase</keyword>
<proteinExistence type="predicted"/>
<dbReference type="Proteomes" id="UP001500253">
    <property type="component" value="Unassembled WGS sequence"/>
</dbReference>
<dbReference type="Gene3D" id="1.10.287.1350">
    <property type="match status" value="1"/>
</dbReference>
<comment type="caution">
    <text evidence="6">The sequence shown here is derived from an EMBL/GenBank/DDBJ whole genome shotgun (WGS) entry which is preliminary data.</text>
</comment>
<dbReference type="PROSITE" id="PS51683">
    <property type="entry name" value="SAM_OMT_II"/>
    <property type="match status" value="1"/>
</dbReference>
<dbReference type="InterPro" id="IPR036388">
    <property type="entry name" value="WH-like_DNA-bd_sf"/>
</dbReference>
<dbReference type="GO" id="GO:0008168">
    <property type="term" value="F:methyltransferase activity"/>
    <property type="evidence" value="ECO:0007669"/>
    <property type="project" value="UniProtKB-KW"/>
</dbReference>
<feature type="domain" description="O-methyltransferase dimerisation" evidence="5">
    <location>
        <begin position="24"/>
        <end position="91"/>
    </location>
</feature>
<evidence type="ECO:0000256" key="1">
    <source>
        <dbReference type="ARBA" id="ARBA00022603"/>
    </source>
</evidence>
<evidence type="ECO:0000313" key="6">
    <source>
        <dbReference type="EMBL" id="GAA2347981.1"/>
    </source>
</evidence>
<evidence type="ECO:0000259" key="4">
    <source>
        <dbReference type="Pfam" id="PF00891"/>
    </source>
</evidence>
<keyword evidence="7" id="KW-1185">Reference proteome</keyword>
<dbReference type="SUPFAM" id="SSF46785">
    <property type="entry name" value="Winged helix' DNA-binding domain"/>
    <property type="match status" value="1"/>
</dbReference>
<accession>A0ABN3GBK5</accession>
<evidence type="ECO:0000256" key="2">
    <source>
        <dbReference type="ARBA" id="ARBA00022679"/>
    </source>
</evidence>